<reference evidence="10" key="1">
    <citation type="journal article" date="2019" name="Int. J. Syst. Evol. Microbiol.">
        <title>The Global Catalogue of Microorganisms (GCM) 10K type strain sequencing project: providing services to taxonomists for standard genome sequencing and annotation.</title>
        <authorList>
            <consortium name="The Broad Institute Genomics Platform"/>
            <consortium name="The Broad Institute Genome Sequencing Center for Infectious Disease"/>
            <person name="Wu L."/>
            <person name="Ma J."/>
        </authorList>
    </citation>
    <scope>NUCLEOTIDE SEQUENCE [LARGE SCALE GENOMIC DNA]</scope>
    <source>
        <strain evidence="10">JCM 18961</strain>
    </source>
</reference>
<evidence type="ECO:0000313" key="10">
    <source>
        <dbReference type="Proteomes" id="UP001500556"/>
    </source>
</evidence>
<dbReference type="PANTHER" id="PTHR43620">
    <property type="entry name" value="GLYCEROPHOSPHORYL DIESTER PHOSPHODIESTERASE"/>
    <property type="match status" value="1"/>
</dbReference>
<gene>
    <name evidence="9" type="ORF">GCM10025782_20880</name>
</gene>
<accession>A0ABP8Y6A3</accession>
<evidence type="ECO:0000313" key="9">
    <source>
        <dbReference type="EMBL" id="GAA4722816.1"/>
    </source>
</evidence>
<dbReference type="PANTHER" id="PTHR43620:SF7">
    <property type="entry name" value="GLYCEROPHOSPHODIESTER PHOSPHODIESTERASE GDPD5-RELATED"/>
    <property type="match status" value="1"/>
</dbReference>
<feature type="domain" description="GP-PDE" evidence="8">
    <location>
        <begin position="52"/>
        <end position="379"/>
    </location>
</feature>
<evidence type="ECO:0000256" key="5">
    <source>
        <dbReference type="ARBA" id="ARBA00022801"/>
    </source>
</evidence>
<keyword evidence="10" id="KW-1185">Reference proteome</keyword>
<evidence type="ECO:0000259" key="8">
    <source>
        <dbReference type="PROSITE" id="PS51704"/>
    </source>
</evidence>
<dbReference type="Gene3D" id="3.20.20.190">
    <property type="entry name" value="Phosphatidylinositol (PI) phosphodiesterase"/>
    <property type="match status" value="1"/>
</dbReference>
<dbReference type="EC" id="3.1.4.46" evidence="2"/>
<keyword evidence="3 7" id="KW-0732">Signal</keyword>
<feature type="chain" id="PRO_5045198727" description="glycerophosphodiester phosphodiesterase" evidence="7">
    <location>
        <begin position="29"/>
        <end position="386"/>
    </location>
</feature>
<evidence type="ECO:0000256" key="7">
    <source>
        <dbReference type="SAM" id="SignalP"/>
    </source>
</evidence>
<sequence>MTRTLPVIATTAALLLTCTVAAGSAASAAPAPARTGNPGSGQYVRKAPTAHPLVIAHRGASGYRPEHTTAAYELAVAMGADYIEPDLVMTRDGVLVDRHEPEISGTTDVADHPEFADRKTTKVLDGVATTGWFTEDFTLAELKTLRAKERLPQIRQENTLYDGRYTVPTFAEVLALREKLSREYGRPVGIIPEIKHSTYFHARGLDPEAALMKLVRQYSLNRADAPLWVQSFELTNLVALRDKFGYRAHEVFLASGSGAPYDLQSSGDPRTYADLLTPKGLRGLARTVDGIGPDKDLVVARRANGSLGAPTGLVAAAHAAGLVVTPYTFRAENTFLPTDYRVGSNPADFGRAVDEDVAFMRAGVDGLFCDQPDICVTARKEFLGRD</sequence>
<evidence type="ECO:0000256" key="6">
    <source>
        <dbReference type="ARBA" id="ARBA00047512"/>
    </source>
</evidence>
<proteinExistence type="inferred from homology"/>
<dbReference type="InterPro" id="IPR030395">
    <property type="entry name" value="GP_PDE_dom"/>
</dbReference>
<organism evidence="9 10">
    <name type="scientific">Pedococcus ginsenosidimutans</name>
    <dbReference type="NCBI Taxonomy" id="490570"/>
    <lineage>
        <taxon>Bacteria</taxon>
        <taxon>Bacillati</taxon>
        <taxon>Actinomycetota</taxon>
        <taxon>Actinomycetes</taxon>
        <taxon>Micrococcales</taxon>
        <taxon>Intrasporangiaceae</taxon>
        <taxon>Pedococcus</taxon>
    </lineage>
</organism>
<feature type="signal peptide" evidence="7">
    <location>
        <begin position="1"/>
        <end position="28"/>
    </location>
</feature>
<comment type="catalytic activity">
    <reaction evidence="6">
        <text>a sn-glycero-3-phosphodiester + H2O = an alcohol + sn-glycerol 3-phosphate + H(+)</text>
        <dbReference type="Rhea" id="RHEA:12969"/>
        <dbReference type="ChEBI" id="CHEBI:15377"/>
        <dbReference type="ChEBI" id="CHEBI:15378"/>
        <dbReference type="ChEBI" id="CHEBI:30879"/>
        <dbReference type="ChEBI" id="CHEBI:57597"/>
        <dbReference type="ChEBI" id="CHEBI:83408"/>
        <dbReference type="EC" id="3.1.4.46"/>
    </reaction>
</comment>
<dbReference type="InterPro" id="IPR017946">
    <property type="entry name" value="PLC-like_Pdiesterase_TIM-brl"/>
</dbReference>
<protein>
    <recommendedName>
        <fullName evidence="2">glycerophosphodiester phosphodiesterase</fullName>
        <ecNumber evidence="2">3.1.4.46</ecNumber>
    </recommendedName>
</protein>
<keyword evidence="4" id="KW-0319">Glycerol metabolism</keyword>
<evidence type="ECO:0000256" key="2">
    <source>
        <dbReference type="ARBA" id="ARBA00012247"/>
    </source>
</evidence>
<dbReference type="CDD" id="cd08602">
    <property type="entry name" value="GDPD_ScGlpQ1_like"/>
    <property type="match status" value="1"/>
</dbReference>
<dbReference type="PROSITE" id="PS51704">
    <property type="entry name" value="GP_PDE"/>
    <property type="match status" value="1"/>
</dbReference>
<comment type="caution">
    <text evidence="9">The sequence shown here is derived from an EMBL/GenBank/DDBJ whole genome shotgun (WGS) entry which is preliminary data.</text>
</comment>
<evidence type="ECO:0000256" key="1">
    <source>
        <dbReference type="ARBA" id="ARBA00007277"/>
    </source>
</evidence>
<dbReference type="SUPFAM" id="SSF51695">
    <property type="entry name" value="PLC-like phosphodiesterases"/>
    <property type="match status" value="1"/>
</dbReference>
<dbReference type="Pfam" id="PF03009">
    <property type="entry name" value="GDPD"/>
    <property type="match status" value="1"/>
</dbReference>
<dbReference type="Proteomes" id="UP001500556">
    <property type="component" value="Unassembled WGS sequence"/>
</dbReference>
<keyword evidence="5" id="KW-0378">Hydrolase</keyword>
<comment type="similarity">
    <text evidence="1">Belongs to the glycerophosphoryl diester phosphodiesterase family.</text>
</comment>
<dbReference type="EMBL" id="BAABLO010000009">
    <property type="protein sequence ID" value="GAA4722816.1"/>
    <property type="molecule type" value="Genomic_DNA"/>
</dbReference>
<name>A0ABP8Y6A3_9MICO</name>
<evidence type="ECO:0000256" key="4">
    <source>
        <dbReference type="ARBA" id="ARBA00022798"/>
    </source>
</evidence>
<dbReference type="RefSeq" id="WP_345503092.1">
    <property type="nucleotide sequence ID" value="NZ_BAABLO010000009.1"/>
</dbReference>
<evidence type="ECO:0000256" key="3">
    <source>
        <dbReference type="ARBA" id="ARBA00022729"/>
    </source>
</evidence>